<dbReference type="GO" id="GO:0005524">
    <property type="term" value="F:ATP binding"/>
    <property type="evidence" value="ECO:0007669"/>
    <property type="project" value="UniProtKB-KW"/>
</dbReference>
<name>A0A381NGF4_9ZZZZ</name>
<evidence type="ECO:0000256" key="2">
    <source>
        <dbReference type="ARBA" id="ARBA00022448"/>
    </source>
</evidence>
<dbReference type="Pfam" id="PF00005">
    <property type="entry name" value="ABC_tran"/>
    <property type="match status" value="1"/>
</dbReference>
<dbReference type="PROSITE" id="PS50893">
    <property type="entry name" value="ABC_TRANSPORTER_2"/>
    <property type="match status" value="1"/>
</dbReference>
<dbReference type="SUPFAM" id="SSF52540">
    <property type="entry name" value="P-loop containing nucleoside triphosphate hydrolases"/>
    <property type="match status" value="1"/>
</dbReference>
<gene>
    <name evidence="7" type="ORF">METZ01_LOCUS6471</name>
</gene>
<dbReference type="GO" id="GO:0016887">
    <property type="term" value="F:ATP hydrolysis activity"/>
    <property type="evidence" value="ECO:0007669"/>
    <property type="project" value="InterPro"/>
</dbReference>
<proteinExistence type="inferred from homology"/>
<keyword evidence="3" id="KW-0547">Nucleotide-binding</keyword>
<dbReference type="PANTHER" id="PTHR43776:SF7">
    <property type="entry name" value="D,D-DIPEPTIDE TRANSPORT ATP-BINDING PROTEIN DDPF-RELATED"/>
    <property type="match status" value="1"/>
</dbReference>
<evidence type="ECO:0000256" key="3">
    <source>
        <dbReference type="ARBA" id="ARBA00022741"/>
    </source>
</evidence>
<dbReference type="Gene3D" id="3.40.50.300">
    <property type="entry name" value="P-loop containing nucleotide triphosphate hydrolases"/>
    <property type="match status" value="1"/>
</dbReference>
<dbReference type="PROSITE" id="PS00211">
    <property type="entry name" value="ABC_TRANSPORTER_1"/>
    <property type="match status" value="1"/>
</dbReference>
<dbReference type="InterPro" id="IPR013563">
    <property type="entry name" value="Oligopep_ABC_C"/>
</dbReference>
<evidence type="ECO:0000313" key="7">
    <source>
        <dbReference type="EMBL" id="SUZ53617.1"/>
    </source>
</evidence>
<dbReference type="GO" id="GO:0015833">
    <property type="term" value="P:peptide transport"/>
    <property type="evidence" value="ECO:0007669"/>
    <property type="project" value="InterPro"/>
</dbReference>
<dbReference type="InterPro" id="IPR003593">
    <property type="entry name" value="AAA+_ATPase"/>
</dbReference>
<dbReference type="GO" id="GO:0055085">
    <property type="term" value="P:transmembrane transport"/>
    <property type="evidence" value="ECO:0007669"/>
    <property type="project" value="UniProtKB-ARBA"/>
</dbReference>
<evidence type="ECO:0000256" key="4">
    <source>
        <dbReference type="ARBA" id="ARBA00022840"/>
    </source>
</evidence>
<reference evidence="7" key="1">
    <citation type="submission" date="2018-05" db="EMBL/GenBank/DDBJ databases">
        <authorList>
            <person name="Lanie J.A."/>
            <person name="Ng W.-L."/>
            <person name="Kazmierczak K.M."/>
            <person name="Andrzejewski T.M."/>
            <person name="Davidsen T.M."/>
            <person name="Wayne K.J."/>
            <person name="Tettelin H."/>
            <person name="Glass J.I."/>
            <person name="Rusch D."/>
            <person name="Podicherti R."/>
            <person name="Tsui H.-C.T."/>
            <person name="Winkler M.E."/>
        </authorList>
    </citation>
    <scope>NUCLEOTIDE SEQUENCE</scope>
</reference>
<dbReference type="SMART" id="SM00382">
    <property type="entry name" value="AAA"/>
    <property type="match status" value="1"/>
</dbReference>
<organism evidence="7">
    <name type="scientific">marine metagenome</name>
    <dbReference type="NCBI Taxonomy" id="408172"/>
    <lineage>
        <taxon>unclassified sequences</taxon>
        <taxon>metagenomes</taxon>
        <taxon>ecological metagenomes</taxon>
    </lineage>
</organism>
<evidence type="ECO:0000256" key="1">
    <source>
        <dbReference type="ARBA" id="ARBA00005417"/>
    </source>
</evidence>
<evidence type="ECO:0000259" key="6">
    <source>
        <dbReference type="PROSITE" id="PS50893"/>
    </source>
</evidence>
<keyword evidence="4" id="KW-0067">ATP-binding</keyword>
<sequence>MNQEKTDTSLLEIRKVVREYILPRQQLFSTAKRFRALDGVSLAVNSGESFGIVGESGCGKSTLARTVMALESPQSGEICFQGENLHALKAKELRRVRCGLQMIFQDPYGSLDPRQSVGKIVAEPLSLLGEMAPEKRSEMVAEALDNVGLSPNDAVKFPHEFSGGQRQRIAIARALITHPALIVADEPVSALDVSVQAQVLNLMMDLRDRHGLAYLFISHDLSIVRHMTTKVAVMYAGRIVEQGATQTLFDHAQHPYTRALLAAVPRTDPSRKKSKPANNSVPKMPGANFETLSAHGCVYASRCPLVENKCRNISPALQNIKAGSSGGFENNPQEIDHKVACYKPHAAFVTS</sequence>
<dbReference type="PANTHER" id="PTHR43776">
    <property type="entry name" value="TRANSPORT ATP-BINDING PROTEIN"/>
    <property type="match status" value="1"/>
</dbReference>
<dbReference type="Pfam" id="PF08352">
    <property type="entry name" value="oligo_HPY"/>
    <property type="match status" value="1"/>
</dbReference>
<dbReference type="InterPro" id="IPR017871">
    <property type="entry name" value="ABC_transporter-like_CS"/>
</dbReference>
<dbReference type="NCBIfam" id="TIGR01727">
    <property type="entry name" value="oligo_HPY"/>
    <property type="match status" value="1"/>
</dbReference>
<keyword evidence="2" id="KW-0813">Transport</keyword>
<dbReference type="CDD" id="cd03257">
    <property type="entry name" value="ABC_NikE_OppD_transporters"/>
    <property type="match status" value="1"/>
</dbReference>
<dbReference type="InterPro" id="IPR027417">
    <property type="entry name" value="P-loop_NTPase"/>
</dbReference>
<comment type="similarity">
    <text evidence="1">Belongs to the ABC transporter superfamily.</text>
</comment>
<protein>
    <recommendedName>
        <fullName evidence="6">ABC transporter domain-containing protein</fullName>
    </recommendedName>
</protein>
<dbReference type="InterPro" id="IPR003439">
    <property type="entry name" value="ABC_transporter-like_ATP-bd"/>
</dbReference>
<feature type="domain" description="ABC transporter" evidence="6">
    <location>
        <begin position="22"/>
        <end position="261"/>
    </location>
</feature>
<dbReference type="AlphaFoldDB" id="A0A381NGF4"/>
<feature type="region of interest" description="Disordered" evidence="5">
    <location>
        <begin position="266"/>
        <end position="285"/>
    </location>
</feature>
<evidence type="ECO:0000256" key="5">
    <source>
        <dbReference type="SAM" id="MobiDB-lite"/>
    </source>
</evidence>
<dbReference type="EMBL" id="UINC01000339">
    <property type="protein sequence ID" value="SUZ53617.1"/>
    <property type="molecule type" value="Genomic_DNA"/>
</dbReference>
<dbReference type="FunFam" id="3.40.50.300:FF:000016">
    <property type="entry name" value="Oligopeptide ABC transporter ATP-binding component"/>
    <property type="match status" value="1"/>
</dbReference>
<accession>A0A381NGF4</accession>
<dbReference type="InterPro" id="IPR050319">
    <property type="entry name" value="ABC_transp_ATP-bind"/>
</dbReference>